<keyword evidence="3" id="KW-1185">Reference proteome</keyword>
<sequence length="57" mass="6134">MPDFDIGTGGCDQNLSPPSKRRVLPEHEEGRLPPVCVFDSGTKVPGRTNPRSLLTSA</sequence>
<organism evidence="2 3">
    <name type="scientific">Baudoinia panamericana (strain UAMH 10762)</name>
    <name type="common">Angels' share fungus</name>
    <name type="synonym">Baudoinia compniacensis (strain UAMH 10762)</name>
    <dbReference type="NCBI Taxonomy" id="717646"/>
    <lineage>
        <taxon>Eukaryota</taxon>
        <taxon>Fungi</taxon>
        <taxon>Dikarya</taxon>
        <taxon>Ascomycota</taxon>
        <taxon>Pezizomycotina</taxon>
        <taxon>Dothideomycetes</taxon>
        <taxon>Dothideomycetidae</taxon>
        <taxon>Mycosphaerellales</taxon>
        <taxon>Teratosphaeriaceae</taxon>
        <taxon>Baudoinia</taxon>
    </lineage>
</organism>
<reference evidence="2 3" key="1">
    <citation type="journal article" date="2012" name="PLoS Pathog.">
        <title>Diverse lifestyles and strategies of plant pathogenesis encoded in the genomes of eighteen Dothideomycetes fungi.</title>
        <authorList>
            <person name="Ohm R.A."/>
            <person name="Feau N."/>
            <person name="Henrissat B."/>
            <person name="Schoch C.L."/>
            <person name="Horwitz B.A."/>
            <person name="Barry K.W."/>
            <person name="Condon B.J."/>
            <person name="Copeland A.C."/>
            <person name="Dhillon B."/>
            <person name="Glaser F."/>
            <person name="Hesse C.N."/>
            <person name="Kosti I."/>
            <person name="LaButti K."/>
            <person name="Lindquist E.A."/>
            <person name="Lucas S."/>
            <person name="Salamov A.A."/>
            <person name="Bradshaw R.E."/>
            <person name="Ciuffetti L."/>
            <person name="Hamelin R.C."/>
            <person name="Kema G.H.J."/>
            <person name="Lawrence C."/>
            <person name="Scott J.A."/>
            <person name="Spatafora J.W."/>
            <person name="Turgeon B.G."/>
            <person name="de Wit P.J.G.M."/>
            <person name="Zhong S."/>
            <person name="Goodwin S.B."/>
            <person name="Grigoriev I.V."/>
        </authorList>
    </citation>
    <scope>NUCLEOTIDE SEQUENCE [LARGE SCALE GENOMIC DNA]</scope>
    <source>
        <strain evidence="2 3">UAMH 10762</strain>
    </source>
</reference>
<dbReference type="GeneID" id="19111680"/>
<dbReference type="RefSeq" id="XP_007674397.1">
    <property type="nucleotide sequence ID" value="XM_007676207.1"/>
</dbReference>
<dbReference type="EMBL" id="KB445553">
    <property type="protein sequence ID" value="EMC98080.1"/>
    <property type="molecule type" value="Genomic_DNA"/>
</dbReference>
<gene>
    <name evidence="2" type="ORF">BAUCODRAFT_32074</name>
</gene>
<accession>M2NGG3</accession>
<dbReference type="HOGENOM" id="CLU_2996197_0_0_1"/>
<dbReference type="KEGG" id="bcom:BAUCODRAFT_32074"/>
<evidence type="ECO:0000313" key="3">
    <source>
        <dbReference type="Proteomes" id="UP000011761"/>
    </source>
</evidence>
<protein>
    <submittedName>
        <fullName evidence="2">Uncharacterized protein</fullName>
    </submittedName>
</protein>
<proteinExistence type="predicted"/>
<dbReference type="AlphaFoldDB" id="M2NGG3"/>
<evidence type="ECO:0000256" key="1">
    <source>
        <dbReference type="SAM" id="MobiDB-lite"/>
    </source>
</evidence>
<name>M2NGG3_BAUPA</name>
<feature type="region of interest" description="Disordered" evidence="1">
    <location>
        <begin position="1"/>
        <end position="57"/>
    </location>
</feature>
<dbReference type="Proteomes" id="UP000011761">
    <property type="component" value="Unassembled WGS sequence"/>
</dbReference>
<evidence type="ECO:0000313" key="2">
    <source>
        <dbReference type="EMBL" id="EMC98080.1"/>
    </source>
</evidence>